<dbReference type="GO" id="GO:0008967">
    <property type="term" value="F:phosphoglycolate phosphatase activity"/>
    <property type="evidence" value="ECO:0007669"/>
    <property type="project" value="TreeGrafter"/>
</dbReference>
<dbReference type="Pfam" id="PF13419">
    <property type="entry name" value="HAD_2"/>
    <property type="match status" value="1"/>
</dbReference>
<name>A0A219B6T2_9SPHN</name>
<dbReference type="InterPro" id="IPR023198">
    <property type="entry name" value="PGP-like_dom2"/>
</dbReference>
<dbReference type="SFLD" id="SFLDG01129">
    <property type="entry name" value="C1.5:_HAD__Beta-PGM__Phosphata"/>
    <property type="match status" value="1"/>
</dbReference>
<dbReference type="PANTHER" id="PTHR43434:SF24">
    <property type="entry name" value="HYDROLASE-RELATED"/>
    <property type="match status" value="1"/>
</dbReference>
<comment type="caution">
    <text evidence="1">The sequence shown here is derived from an EMBL/GenBank/DDBJ whole genome shotgun (WGS) entry which is preliminary data.</text>
</comment>
<dbReference type="SUPFAM" id="SSF56784">
    <property type="entry name" value="HAD-like"/>
    <property type="match status" value="1"/>
</dbReference>
<dbReference type="EMBL" id="NFZT01000001">
    <property type="protein sequence ID" value="OWV33853.1"/>
    <property type="molecule type" value="Genomic_DNA"/>
</dbReference>
<dbReference type="NCBIfam" id="TIGR01549">
    <property type="entry name" value="HAD-SF-IA-v1"/>
    <property type="match status" value="1"/>
</dbReference>
<dbReference type="GO" id="GO:0005829">
    <property type="term" value="C:cytosol"/>
    <property type="evidence" value="ECO:0007669"/>
    <property type="project" value="TreeGrafter"/>
</dbReference>
<dbReference type="InterPro" id="IPR036412">
    <property type="entry name" value="HAD-like_sf"/>
</dbReference>
<dbReference type="Gene3D" id="1.10.150.240">
    <property type="entry name" value="Putative phosphatase, domain 2"/>
    <property type="match status" value="1"/>
</dbReference>
<proteinExistence type="predicted"/>
<dbReference type="PANTHER" id="PTHR43434">
    <property type="entry name" value="PHOSPHOGLYCOLATE PHOSPHATASE"/>
    <property type="match status" value="1"/>
</dbReference>
<organism evidence="1 2">
    <name type="scientific">Pacificimonas flava</name>
    <dbReference type="NCBI Taxonomy" id="1234595"/>
    <lineage>
        <taxon>Bacteria</taxon>
        <taxon>Pseudomonadati</taxon>
        <taxon>Pseudomonadota</taxon>
        <taxon>Alphaproteobacteria</taxon>
        <taxon>Sphingomonadales</taxon>
        <taxon>Sphingosinicellaceae</taxon>
        <taxon>Pacificimonas</taxon>
    </lineage>
</organism>
<gene>
    <name evidence="1" type="ORF">B5C34_10530</name>
</gene>
<evidence type="ECO:0000313" key="2">
    <source>
        <dbReference type="Proteomes" id="UP000198462"/>
    </source>
</evidence>
<dbReference type="RefSeq" id="WP_088712577.1">
    <property type="nucleotide sequence ID" value="NZ_NFZT01000001.1"/>
</dbReference>
<dbReference type="OrthoDB" id="9793014at2"/>
<reference evidence="2" key="1">
    <citation type="submission" date="2017-05" db="EMBL/GenBank/DDBJ databases">
        <authorList>
            <person name="Lin X."/>
        </authorList>
    </citation>
    <scope>NUCLEOTIDE SEQUENCE [LARGE SCALE GENOMIC DNA]</scope>
    <source>
        <strain evidence="2">JLT2012</strain>
    </source>
</reference>
<dbReference type="GO" id="GO:0006281">
    <property type="term" value="P:DNA repair"/>
    <property type="evidence" value="ECO:0007669"/>
    <property type="project" value="TreeGrafter"/>
</dbReference>
<dbReference type="Proteomes" id="UP000198462">
    <property type="component" value="Unassembled WGS sequence"/>
</dbReference>
<evidence type="ECO:0000313" key="1">
    <source>
        <dbReference type="EMBL" id="OWV33853.1"/>
    </source>
</evidence>
<dbReference type="SFLD" id="SFLDS00003">
    <property type="entry name" value="Haloacid_Dehalogenase"/>
    <property type="match status" value="1"/>
</dbReference>
<dbReference type="AlphaFoldDB" id="A0A219B6T2"/>
<dbReference type="InterPro" id="IPR050155">
    <property type="entry name" value="HAD-like_hydrolase_sf"/>
</dbReference>
<protein>
    <submittedName>
        <fullName evidence="1">Haloacid dehalogenase</fullName>
    </submittedName>
</protein>
<dbReference type="Gene3D" id="3.40.50.1000">
    <property type="entry name" value="HAD superfamily/HAD-like"/>
    <property type="match status" value="1"/>
</dbReference>
<sequence>MTVRLAIFDCDGTLMDSQANIIAAMDACFDMNSLPPPPAHSTRRVVGLSLPEAMAMLLPEAETDFHGKLAEDYKTCFKRMRADETLAHEPLYEGTLDALDALEAKGWLLGIATGKSDRGLDHALEFHGIRDRFVTLQTADRHASKPHPSMLDQAMRDAGAMPEDSVMIGDTVFDMEMARNARVRALGVAWGYHGPEELTDAGAETVLDDYPELTAYLTRHD</sequence>
<dbReference type="InterPro" id="IPR006439">
    <property type="entry name" value="HAD-SF_hydro_IA"/>
</dbReference>
<dbReference type="SFLD" id="SFLDG01135">
    <property type="entry name" value="C1.5.6:_HAD__Beta-PGM__Phospha"/>
    <property type="match status" value="1"/>
</dbReference>
<accession>A0A219B6T2</accession>
<dbReference type="InterPro" id="IPR041492">
    <property type="entry name" value="HAD_2"/>
</dbReference>
<dbReference type="InterPro" id="IPR023214">
    <property type="entry name" value="HAD_sf"/>
</dbReference>
<keyword evidence="2" id="KW-1185">Reference proteome</keyword>